<dbReference type="Gene3D" id="2.40.40.10">
    <property type="entry name" value="RlpA-like domain"/>
    <property type="match status" value="2"/>
</dbReference>
<comment type="caution">
    <text evidence="7">The sequence shown here is derived from an EMBL/GenBank/DDBJ whole genome shotgun (WGS) entry which is preliminary data.</text>
</comment>
<evidence type="ECO:0000313" key="8">
    <source>
        <dbReference type="Proteomes" id="UP001165667"/>
    </source>
</evidence>
<keyword evidence="8" id="KW-1185">Reference proteome</keyword>
<dbReference type="GO" id="GO:0009253">
    <property type="term" value="P:peptidoglycan catabolic process"/>
    <property type="evidence" value="ECO:0007669"/>
    <property type="project" value="TreeGrafter"/>
</dbReference>
<dbReference type="Proteomes" id="UP001165667">
    <property type="component" value="Unassembled WGS sequence"/>
</dbReference>
<dbReference type="Pfam" id="PF03562">
    <property type="entry name" value="MltA"/>
    <property type="match status" value="1"/>
</dbReference>
<protein>
    <recommendedName>
        <fullName evidence="2">peptidoglycan lytic exotransglycosylase</fullName>
        <ecNumber evidence="2">4.2.2.n1</ecNumber>
    </recommendedName>
    <alternativeName>
        <fullName evidence="5">Murein hydrolase A</fullName>
    </alternativeName>
</protein>
<dbReference type="InterPro" id="IPR010611">
    <property type="entry name" value="3D_dom"/>
</dbReference>
<comment type="catalytic activity">
    <reaction evidence="1">
        <text>Exolytic cleavage of the (1-&gt;4)-beta-glycosidic linkage between N-acetylmuramic acid (MurNAc) and N-acetylglucosamine (GlcNAc) residues in peptidoglycan, from either the reducing or the non-reducing ends of the peptidoglycan chains, with concomitant formation of a 1,6-anhydrobond in the MurNAc residue.</text>
        <dbReference type="EC" id="4.2.2.n1"/>
    </reaction>
</comment>
<name>A0AA41YX45_9HYPH</name>
<accession>A0AA41YX45</accession>
<dbReference type="RefSeq" id="WP_282586569.1">
    <property type="nucleotide sequence ID" value="NZ_JAMOIM010000014.1"/>
</dbReference>
<dbReference type="SUPFAM" id="SSF50685">
    <property type="entry name" value="Barwin-like endoglucanases"/>
    <property type="match status" value="1"/>
</dbReference>
<dbReference type="EMBL" id="JAMOIM010000014">
    <property type="protein sequence ID" value="MCW6510191.1"/>
    <property type="molecule type" value="Genomic_DNA"/>
</dbReference>
<gene>
    <name evidence="7" type="ORF">M8523_19415</name>
</gene>
<keyword evidence="3" id="KW-0456">Lyase</keyword>
<evidence type="ECO:0000256" key="5">
    <source>
        <dbReference type="ARBA" id="ARBA00030918"/>
    </source>
</evidence>
<evidence type="ECO:0000256" key="3">
    <source>
        <dbReference type="ARBA" id="ARBA00023239"/>
    </source>
</evidence>
<dbReference type="EC" id="4.2.2.n1" evidence="2"/>
<evidence type="ECO:0000256" key="2">
    <source>
        <dbReference type="ARBA" id="ARBA00012587"/>
    </source>
</evidence>
<proteinExistence type="predicted"/>
<dbReference type="CDD" id="cd14485">
    <property type="entry name" value="mltA_like_LT_A"/>
    <property type="match status" value="1"/>
</dbReference>
<dbReference type="PANTHER" id="PTHR30124">
    <property type="entry name" value="MEMBRANE-BOUND LYTIC MUREIN TRANSGLYCOSYLASE A"/>
    <property type="match status" value="1"/>
</dbReference>
<evidence type="ECO:0000256" key="1">
    <source>
        <dbReference type="ARBA" id="ARBA00001420"/>
    </source>
</evidence>
<evidence type="ECO:0000259" key="6">
    <source>
        <dbReference type="SMART" id="SM00925"/>
    </source>
</evidence>
<dbReference type="GO" id="GO:0009254">
    <property type="term" value="P:peptidoglycan turnover"/>
    <property type="evidence" value="ECO:0007669"/>
    <property type="project" value="InterPro"/>
</dbReference>
<dbReference type="InterPro" id="IPR026044">
    <property type="entry name" value="MltA"/>
</dbReference>
<reference evidence="7" key="1">
    <citation type="submission" date="2022-05" db="EMBL/GenBank/DDBJ databases">
        <authorList>
            <person name="Pankratov T."/>
        </authorList>
    </citation>
    <scope>NUCLEOTIDE SEQUENCE</scope>
    <source>
        <strain evidence="7">BP6-180914</strain>
    </source>
</reference>
<dbReference type="GO" id="GO:0019867">
    <property type="term" value="C:outer membrane"/>
    <property type="evidence" value="ECO:0007669"/>
    <property type="project" value="InterPro"/>
</dbReference>
<organism evidence="7 8">
    <name type="scientific">Lichenifustis flavocetrariae</name>
    <dbReference type="NCBI Taxonomy" id="2949735"/>
    <lineage>
        <taxon>Bacteria</taxon>
        <taxon>Pseudomonadati</taxon>
        <taxon>Pseudomonadota</taxon>
        <taxon>Alphaproteobacteria</taxon>
        <taxon>Hyphomicrobiales</taxon>
        <taxon>Lichenihabitantaceae</taxon>
        <taxon>Lichenifustis</taxon>
    </lineage>
</organism>
<dbReference type="InterPro" id="IPR036908">
    <property type="entry name" value="RlpA-like_sf"/>
</dbReference>
<dbReference type="Pfam" id="PF06725">
    <property type="entry name" value="3D"/>
    <property type="match status" value="1"/>
</dbReference>
<evidence type="ECO:0000313" key="7">
    <source>
        <dbReference type="EMBL" id="MCW6510191.1"/>
    </source>
</evidence>
<dbReference type="GO" id="GO:0071555">
    <property type="term" value="P:cell wall organization"/>
    <property type="evidence" value="ECO:0007669"/>
    <property type="project" value="UniProtKB-KW"/>
</dbReference>
<dbReference type="CDD" id="cd14668">
    <property type="entry name" value="mlta_B"/>
    <property type="match status" value="1"/>
</dbReference>
<keyword evidence="4" id="KW-0961">Cell wall biogenesis/degradation</keyword>
<dbReference type="AlphaFoldDB" id="A0AA41YX45"/>
<evidence type="ECO:0000256" key="4">
    <source>
        <dbReference type="ARBA" id="ARBA00023316"/>
    </source>
</evidence>
<feature type="domain" description="Lytic transglycosylase MltA" evidence="6">
    <location>
        <begin position="107"/>
        <end position="243"/>
    </location>
</feature>
<dbReference type="PIRSF" id="PIRSF019422">
    <property type="entry name" value="MltA"/>
    <property type="match status" value="1"/>
</dbReference>
<sequence>MRPAAWMDAAALQPLAWEHLDGWQTAAHASVWAAFRASGLHIRGHGGELRAAAPPWPALRDLCDRAAFPQTVSDPEAKVFFEQAFVPFRVVPEAGPDGFLTGYYEPVIDGALQQSAHFTAPILPPPERTLSPTPDRAAFEAFALSPEARPVVWLRDWTEVFLVQVQGSARVRLPDGTERRLVYAGRNGLPYTSIGRRLIETGRIALEEMSLDVLKAWLRAHGQEVGQEARALMQENRSYIFFRLEPGQADERGPTGGQGLPLEAGVSIAVDRNLWCYGLPFWIESDRPIPGFGPSPLARLFIAQDTGSAILGRARADLFTGSGEAAGTAAGLVRHPARFTVLLPRAS</sequence>
<dbReference type="Gene3D" id="2.40.240.50">
    <property type="entry name" value="Barwin-like endoglucanases"/>
    <property type="match status" value="1"/>
</dbReference>
<dbReference type="SMART" id="SM00925">
    <property type="entry name" value="MltA"/>
    <property type="match status" value="1"/>
</dbReference>
<dbReference type="GO" id="GO:0004553">
    <property type="term" value="F:hydrolase activity, hydrolyzing O-glycosyl compounds"/>
    <property type="evidence" value="ECO:0007669"/>
    <property type="project" value="InterPro"/>
</dbReference>
<dbReference type="GO" id="GO:0008933">
    <property type="term" value="F:peptidoglycan lytic transglycosylase activity"/>
    <property type="evidence" value="ECO:0007669"/>
    <property type="project" value="TreeGrafter"/>
</dbReference>
<dbReference type="PANTHER" id="PTHR30124:SF0">
    <property type="entry name" value="MEMBRANE-BOUND LYTIC MUREIN TRANSGLYCOSYLASE A"/>
    <property type="match status" value="1"/>
</dbReference>
<dbReference type="InterPro" id="IPR005300">
    <property type="entry name" value="MltA_B"/>
</dbReference>